<evidence type="ECO:0000313" key="3">
    <source>
        <dbReference type="Proteomes" id="UP000198935"/>
    </source>
</evidence>
<sequence length="253" mass="28834">MFNDNQFISLIRGTGQQFSGWDFSFITGTGRVQSGLLPWSYGSMILPFVQNAGTVLDMGTGGGEFLANVRPLPDTVYATEGYKPNIPIASKRLTPLGVKVVPLEEDDALPFNDAYFDLIINRHESYSLREVRRIISDEGMFITQQVGGTDCSEINERLGVSVDEEYADWHLNTASKEIANHHFEIIDCQEAFPLQRFYDIGALVYYLKAIPWQVADFDTEKYMKRLYQIHQIIQTKGYFEVKQHRFIILAKAI</sequence>
<name>A0A1H3UAX6_9BACI</name>
<dbReference type="PANTHER" id="PTHR43460:SF1">
    <property type="entry name" value="METHYLTRANSFERASE TYPE 11 DOMAIN-CONTAINING PROTEIN"/>
    <property type="match status" value="1"/>
</dbReference>
<keyword evidence="2" id="KW-0808">Transferase</keyword>
<organism evidence="2 3">
    <name type="scientific">Evansella caseinilytica</name>
    <dbReference type="NCBI Taxonomy" id="1503961"/>
    <lineage>
        <taxon>Bacteria</taxon>
        <taxon>Bacillati</taxon>
        <taxon>Bacillota</taxon>
        <taxon>Bacilli</taxon>
        <taxon>Bacillales</taxon>
        <taxon>Bacillaceae</taxon>
        <taxon>Evansella</taxon>
    </lineage>
</organism>
<dbReference type="InterPro" id="IPR029063">
    <property type="entry name" value="SAM-dependent_MTases_sf"/>
</dbReference>
<dbReference type="OrthoDB" id="9795864at2"/>
<evidence type="ECO:0000313" key="2">
    <source>
        <dbReference type="EMBL" id="SDZ58965.1"/>
    </source>
</evidence>
<reference evidence="3" key="1">
    <citation type="submission" date="2016-10" db="EMBL/GenBank/DDBJ databases">
        <authorList>
            <person name="Varghese N."/>
            <person name="Submissions S."/>
        </authorList>
    </citation>
    <scope>NUCLEOTIDE SEQUENCE [LARGE SCALE GENOMIC DNA]</scope>
    <source>
        <strain evidence="3">SP</strain>
    </source>
</reference>
<dbReference type="PANTHER" id="PTHR43460">
    <property type="entry name" value="METHYLTRANSFERASE"/>
    <property type="match status" value="1"/>
</dbReference>
<protein>
    <submittedName>
        <fullName evidence="2">Methyltransferase domain-containing protein</fullName>
    </submittedName>
</protein>
<dbReference type="Pfam" id="PF08241">
    <property type="entry name" value="Methyltransf_11"/>
    <property type="match status" value="1"/>
</dbReference>
<dbReference type="Proteomes" id="UP000198935">
    <property type="component" value="Unassembled WGS sequence"/>
</dbReference>
<proteinExistence type="predicted"/>
<dbReference type="InterPro" id="IPR052939">
    <property type="entry name" value="23S_rRNA_MeTrnsfrase_RlmA"/>
</dbReference>
<dbReference type="GO" id="GO:0008757">
    <property type="term" value="F:S-adenosylmethionine-dependent methyltransferase activity"/>
    <property type="evidence" value="ECO:0007669"/>
    <property type="project" value="InterPro"/>
</dbReference>
<accession>A0A1H3UAX6</accession>
<keyword evidence="3" id="KW-1185">Reference proteome</keyword>
<dbReference type="GO" id="GO:0032259">
    <property type="term" value="P:methylation"/>
    <property type="evidence" value="ECO:0007669"/>
    <property type="project" value="UniProtKB-KW"/>
</dbReference>
<dbReference type="Gene3D" id="3.40.50.150">
    <property type="entry name" value="Vaccinia Virus protein VP39"/>
    <property type="match status" value="1"/>
</dbReference>
<evidence type="ECO:0000259" key="1">
    <source>
        <dbReference type="Pfam" id="PF08241"/>
    </source>
</evidence>
<dbReference type="InterPro" id="IPR013216">
    <property type="entry name" value="Methyltransf_11"/>
</dbReference>
<dbReference type="STRING" id="1503961.SAMN05421736_11978"/>
<keyword evidence="2" id="KW-0489">Methyltransferase</keyword>
<gene>
    <name evidence="2" type="ORF">SAMN05421736_11978</name>
</gene>
<feature type="domain" description="Methyltransferase type 11" evidence="1">
    <location>
        <begin position="56"/>
        <end position="140"/>
    </location>
</feature>
<dbReference type="EMBL" id="FNPI01000019">
    <property type="protein sequence ID" value="SDZ58965.1"/>
    <property type="molecule type" value="Genomic_DNA"/>
</dbReference>
<dbReference type="SUPFAM" id="SSF53335">
    <property type="entry name" value="S-adenosyl-L-methionine-dependent methyltransferases"/>
    <property type="match status" value="1"/>
</dbReference>
<dbReference type="AlphaFoldDB" id="A0A1H3UAX6"/>